<proteinExistence type="predicted"/>
<reference evidence="4 5" key="1">
    <citation type="submission" date="2019-11" db="EMBL/GenBank/DDBJ databases">
        <authorList>
            <person name="Khan S.A."/>
            <person name="Jeon C.O."/>
            <person name="Chun B.H."/>
        </authorList>
    </citation>
    <scope>NUCLEOTIDE SEQUENCE [LARGE SCALE GENOMIC DNA]</scope>
    <source>
        <strain evidence="4 5">IMCC 1097</strain>
    </source>
</reference>
<protein>
    <submittedName>
        <fullName evidence="4">FAD-dependent oxidoreductase</fullName>
    </submittedName>
</protein>
<organism evidence="4 5">
    <name type="scientific">Litorivicinus lipolyticus</name>
    <dbReference type="NCBI Taxonomy" id="418701"/>
    <lineage>
        <taxon>Bacteria</taxon>
        <taxon>Pseudomonadati</taxon>
        <taxon>Pseudomonadota</taxon>
        <taxon>Gammaproteobacteria</taxon>
        <taxon>Oceanospirillales</taxon>
        <taxon>Litorivicinaceae</taxon>
        <taxon>Litorivicinus</taxon>
    </lineage>
</organism>
<dbReference type="EMBL" id="CP045871">
    <property type="protein sequence ID" value="QGG81303.1"/>
    <property type="molecule type" value="Genomic_DNA"/>
</dbReference>
<evidence type="ECO:0000259" key="3">
    <source>
        <dbReference type="Pfam" id="PF01266"/>
    </source>
</evidence>
<keyword evidence="1" id="KW-0560">Oxidoreductase</keyword>
<feature type="domain" description="FAD dependent oxidoreductase" evidence="3">
    <location>
        <begin position="32"/>
        <end position="386"/>
    </location>
</feature>
<dbReference type="Pfam" id="PF01266">
    <property type="entry name" value="DAO"/>
    <property type="match status" value="1"/>
</dbReference>
<dbReference type="AlphaFoldDB" id="A0A5Q2QDB9"/>
<dbReference type="Gene3D" id="3.50.50.60">
    <property type="entry name" value="FAD/NAD(P)-binding domain"/>
    <property type="match status" value="1"/>
</dbReference>
<sequence>MQIPIQDHTCGWTQHAEPAPPRAHLNGHLKADWLIIGGGYTGLSAARQLERHDPNARIVLIEGARIGQGASARNSGYLVDSTLNDGHLSDSGLTAYRSKLALNQAGIAAVERFADDCAEPLTLNRCGKYHGAANALNHRKLLQFGATLNECGLDFEHLGAAELAARLGTEYYHEAIYTPGAIMVQPAQLAFAMARALTTTQCYEHTPALKLDGHRDYVECTTAEGSIRAQRVLLCTNGYLRSAGHRRSFPLWLTASLTRPLRADELAAIGHPKPWGLLSAQAMGATVRLTEDYRLMIRNTVAVNGQLAADNDAMARARAHHLTGLQRRFGGLGLDDIEHTWGGVTGISGNSANVFEQADTRIWRAGCYNGGGIGLATLFGEAVVDLARDQLTPAVMMIRQRPTPSWLPPEPALSVGVRARLWRDARRAKFER</sequence>
<dbReference type="Gene3D" id="3.30.9.10">
    <property type="entry name" value="D-Amino Acid Oxidase, subunit A, domain 2"/>
    <property type="match status" value="1"/>
</dbReference>
<evidence type="ECO:0000256" key="1">
    <source>
        <dbReference type="ARBA" id="ARBA00023002"/>
    </source>
</evidence>
<keyword evidence="5" id="KW-1185">Reference proteome</keyword>
<dbReference type="InterPro" id="IPR036188">
    <property type="entry name" value="FAD/NAD-bd_sf"/>
</dbReference>
<feature type="region of interest" description="Disordered" evidence="2">
    <location>
        <begin position="1"/>
        <end position="23"/>
    </location>
</feature>
<dbReference type="OrthoDB" id="311718at2"/>
<accession>A0A5Q2QDB9</accession>
<name>A0A5Q2QDB9_9GAMM</name>
<dbReference type="Proteomes" id="UP000388235">
    <property type="component" value="Chromosome"/>
</dbReference>
<dbReference type="GO" id="GO:0005737">
    <property type="term" value="C:cytoplasm"/>
    <property type="evidence" value="ECO:0007669"/>
    <property type="project" value="TreeGrafter"/>
</dbReference>
<dbReference type="GO" id="GO:0016491">
    <property type="term" value="F:oxidoreductase activity"/>
    <property type="evidence" value="ECO:0007669"/>
    <property type="project" value="UniProtKB-KW"/>
</dbReference>
<dbReference type="PANTHER" id="PTHR13847:SF281">
    <property type="entry name" value="FAD DEPENDENT OXIDOREDUCTASE DOMAIN-CONTAINING PROTEIN"/>
    <property type="match status" value="1"/>
</dbReference>
<dbReference type="InterPro" id="IPR006076">
    <property type="entry name" value="FAD-dep_OxRdtase"/>
</dbReference>
<gene>
    <name evidence="4" type="ORF">GH975_07650</name>
</gene>
<evidence type="ECO:0000256" key="2">
    <source>
        <dbReference type="SAM" id="MobiDB-lite"/>
    </source>
</evidence>
<dbReference type="RefSeq" id="WP_153714806.1">
    <property type="nucleotide sequence ID" value="NZ_CP045871.1"/>
</dbReference>
<evidence type="ECO:0000313" key="4">
    <source>
        <dbReference type="EMBL" id="QGG81303.1"/>
    </source>
</evidence>
<evidence type="ECO:0000313" key="5">
    <source>
        <dbReference type="Proteomes" id="UP000388235"/>
    </source>
</evidence>
<dbReference type="SUPFAM" id="SSF51905">
    <property type="entry name" value="FAD/NAD(P)-binding domain"/>
    <property type="match status" value="1"/>
</dbReference>
<dbReference type="KEGG" id="llp:GH975_07650"/>
<dbReference type="PANTHER" id="PTHR13847">
    <property type="entry name" value="SARCOSINE DEHYDROGENASE-RELATED"/>
    <property type="match status" value="1"/>
</dbReference>